<dbReference type="GO" id="GO:0046872">
    <property type="term" value="F:metal ion binding"/>
    <property type="evidence" value="ECO:0007669"/>
    <property type="project" value="UniProtKB-KW"/>
</dbReference>
<evidence type="ECO:0000256" key="2">
    <source>
        <dbReference type="ARBA" id="ARBA00003273"/>
    </source>
</evidence>
<feature type="domain" description="Peptidase M28" evidence="16">
    <location>
        <begin position="151"/>
        <end position="330"/>
    </location>
</feature>
<evidence type="ECO:0000313" key="18">
    <source>
        <dbReference type="Proteomes" id="UP000605846"/>
    </source>
</evidence>
<dbReference type="PANTHER" id="PTHR12147:SF58">
    <property type="entry name" value="VACUOLAR MEMBRANE PROTEASE"/>
    <property type="match status" value="1"/>
</dbReference>
<dbReference type="Pfam" id="PF04389">
    <property type="entry name" value="Peptidase_M28"/>
    <property type="match status" value="1"/>
</dbReference>
<dbReference type="Gene3D" id="3.40.630.10">
    <property type="entry name" value="Zn peptidases"/>
    <property type="match status" value="1"/>
</dbReference>
<evidence type="ECO:0000256" key="10">
    <source>
        <dbReference type="ARBA" id="ARBA00022989"/>
    </source>
</evidence>
<dbReference type="OrthoDB" id="76293at2759"/>
<comment type="similarity">
    <text evidence="4 13">Belongs to the peptidase M28 family.</text>
</comment>
<sequence>MENTNGSLSERTPLLSTSPSRNTQSAQSHNKRSWPIYSLLAGFLVILVCSVYSVRNKLPRPLSDAQARASNGFAGIHSYNEYLYKFQAPHPATTRENAAMQSWLIELAKDFQAQGAKKNLSIEIVTDDPTRLVAKRDRFASNEYWMVESRNVMLRIIGQTNKTDEALLINAHYDSVGTSPGVTDNGMGVAVALELVRYLIDHPPKHTVMFLFNNFEEGGLIGAQLYMNHPWWQGTGAGGRALLFRSDNLGIIQTLGSNAHLVHASVLGDSLLKSRVIRSDTDYTLFVKDGVPGMDLAFYTPRAFYHTQRDDLVHTTPSALQHMGQMALATVQGLDRMDAIPTGQQNTVYYDILGRILVVCSFTTFQIINMVALVTVPILAIAWTLTKSANGLHCKEKIRLLGERSLKVFQGFIAVILALLCILVTTGLAAVIMTWIHPSFSYGNAYEAGIFLVVAAFFGLLLSQILGDKLVTRKSTWDSIARFDAQYYGLVIAWWILVAVSTYYASHEEAGLYYAVYFLGSSTVAAFLYVLLPDTDHLRLSVVFVVQTLIPFVLMTELGLLTMDGLRHTSADGVPELTIYYYMAIPIVFLVLHFLPWVRVAGQHRKAASTTGVLLGFFFIMCVFLSVFNAGSPNRILFNQYYNVTEPTVNVSLVTETGLQDLLEQSLPSNEADTIHCEPAGDQTRCTYATDLVPLYARHPGKEVNVRTQTACHATQCRTNITAIVQNSVLCQLRLDHQIQRAWVNGELIDGDIEALMLYSRTFGKPMHWGIEYGRGSFSSLKPSFSCIYDEWTHGELPAFTTLRNSLPETALVSIRGGVGLATVHYGPVNLTLY</sequence>
<feature type="transmembrane region" description="Helical" evidence="15">
    <location>
        <begin position="487"/>
        <end position="506"/>
    </location>
</feature>
<evidence type="ECO:0000256" key="7">
    <source>
        <dbReference type="ARBA" id="ARBA00022692"/>
    </source>
</evidence>
<reference evidence="17" key="1">
    <citation type="submission" date="2020-01" db="EMBL/GenBank/DDBJ databases">
        <title>Genome Sequencing of Three Apophysomyces-Like Fungal Strains Confirms a Novel Fungal Genus in the Mucoromycota with divergent Burkholderia-like Endosymbiotic Bacteria.</title>
        <authorList>
            <person name="Stajich J.E."/>
            <person name="Macias A.M."/>
            <person name="Carter-House D."/>
            <person name="Lovett B."/>
            <person name="Kasson L.R."/>
            <person name="Berry K."/>
            <person name="Grigoriev I."/>
            <person name="Chang Y."/>
            <person name="Spatafora J."/>
            <person name="Kasson M.T."/>
        </authorList>
    </citation>
    <scope>NUCLEOTIDE SEQUENCE</scope>
    <source>
        <strain evidence="17">NRRL A-21654</strain>
    </source>
</reference>
<keyword evidence="5" id="KW-0926">Vacuole</keyword>
<feature type="transmembrane region" description="Helical" evidence="15">
    <location>
        <begin position="34"/>
        <end position="54"/>
    </location>
</feature>
<dbReference type="GO" id="GO:0005774">
    <property type="term" value="C:vacuolar membrane"/>
    <property type="evidence" value="ECO:0007669"/>
    <property type="project" value="UniProtKB-SubCell"/>
</dbReference>
<evidence type="ECO:0000313" key="17">
    <source>
        <dbReference type="EMBL" id="KAF7727525.1"/>
    </source>
</evidence>
<comment type="cofactor">
    <cofactor evidence="1">
        <name>Zn(2+)</name>
        <dbReference type="ChEBI" id="CHEBI:29105"/>
    </cofactor>
</comment>
<evidence type="ECO:0000256" key="12">
    <source>
        <dbReference type="ARBA" id="ARBA00023180"/>
    </source>
</evidence>
<keyword evidence="11" id="KW-0482">Metalloprotease</keyword>
<keyword evidence="7 15" id="KW-0812">Transmembrane</keyword>
<evidence type="ECO:0000256" key="6">
    <source>
        <dbReference type="ARBA" id="ARBA00022670"/>
    </source>
</evidence>
<comment type="caution">
    <text evidence="17">The sequence shown here is derived from an EMBL/GenBank/DDBJ whole genome shotgun (WGS) entry which is preliminary data.</text>
</comment>
<evidence type="ECO:0000256" key="1">
    <source>
        <dbReference type="ARBA" id="ARBA00001947"/>
    </source>
</evidence>
<feature type="transmembrane region" description="Helical" evidence="15">
    <location>
        <begin position="538"/>
        <end position="559"/>
    </location>
</feature>
<dbReference type="InterPro" id="IPR045175">
    <property type="entry name" value="M28_fam"/>
</dbReference>
<proteinExistence type="inferred from homology"/>
<feature type="transmembrane region" description="Helical" evidence="15">
    <location>
        <begin position="406"/>
        <end position="436"/>
    </location>
</feature>
<evidence type="ECO:0000259" key="16">
    <source>
        <dbReference type="Pfam" id="PF04389"/>
    </source>
</evidence>
<dbReference type="InterPro" id="IPR007484">
    <property type="entry name" value="Peptidase_M28"/>
</dbReference>
<feature type="transmembrane region" description="Helical" evidence="15">
    <location>
        <begin position="512"/>
        <end position="531"/>
    </location>
</feature>
<evidence type="ECO:0000256" key="8">
    <source>
        <dbReference type="ARBA" id="ARBA00022801"/>
    </source>
</evidence>
<evidence type="ECO:0000256" key="3">
    <source>
        <dbReference type="ARBA" id="ARBA00004128"/>
    </source>
</evidence>
<dbReference type="SUPFAM" id="SSF53187">
    <property type="entry name" value="Zn-dependent exopeptidases"/>
    <property type="match status" value="1"/>
</dbReference>
<feature type="transmembrane region" description="Helical" evidence="15">
    <location>
        <begin position="610"/>
        <end position="628"/>
    </location>
</feature>
<evidence type="ECO:0000256" key="11">
    <source>
        <dbReference type="ARBA" id="ARBA00023049"/>
    </source>
</evidence>
<comment type="subcellular location">
    <subcellularLocation>
        <location evidence="3">Vacuole membrane</location>
        <topology evidence="3">Multi-pass membrane protein</topology>
    </subcellularLocation>
</comment>
<dbReference type="GO" id="GO:0006508">
    <property type="term" value="P:proteolysis"/>
    <property type="evidence" value="ECO:0007669"/>
    <property type="project" value="UniProtKB-KW"/>
</dbReference>
<dbReference type="AlphaFoldDB" id="A0A8H7BPU2"/>
<evidence type="ECO:0000256" key="9">
    <source>
        <dbReference type="ARBA" id="ARBA00022833"/>
    </source>
</evidence>
<evidence type="ECO:0000256" key="13">
    <source>
        <dbReference type="RuleBase" id="RU361240"/>
    </source>
</evidence>
<keyword evidence="18" id="KW-1185">Reference proteome</keyword>
<organism evidence="17 18">
    <name type="scientific">Apophysomyces ossiformis</name>
    <dbReference type="NCBI Taxonomy" id="679940"/>
    <lineage>
        <taxon>Eukaryota</taxon>
        <taxon>Fungi</taxon>
        <taxon>Fungi incertae sedis</taxon>
        <taxon>Mucoromycota</taxon>
        <taxon>Mucoromycotina</taxon>
        <taxon>Mucoromycetes</taxon>
        <taxon>Mucorales</taxon>
        <taxon>Mucorineae</taxon>
        <taxon>Mucoraceae</taxon>
        <taxon>Apophysomyces</taxon>
    </lineage>
</organism>
<feature type="transmembrane region" description="Helical" evidence="15">
    <location>
        <begin position="448"/>
        <end position="466"/>
    </location>
</feature>
<feature type="transmembrane region" description="Helical" evidence="15">
    <location>
        <begin position="579"/>
        <end position="598"/>
    </location>
</feature>
<keyword evidence="9 13" id="KW-0862">Zinc</keyword>
<gene>
    <name evidence="17" type="ORF">EC973_007397</name>
</gene>
<keyword evidence="10 15" id="KW-1133">Transmembrane helix</keyword>
<comment type="function">
    <text evidence="2">May be involved in vacuolar sorting and osmoregulation.</text>
</comment>
<protein>
    <recommendedName>
        <fullName evidence="13">Peptide hydrolase</fullName>
        <ecNumber evidence="13">3.4.-.-</ecNumber>
    </recommendedName>
</protein>
<dbReference type="PANTHER" id="PTHR12147">
    <property type="entry name" value="METALLOPEPTIDASE M28 FAMILY MEMBER"/>
    <property type="match status" value="1"/>
</dbReference>
<feature type="region of interest" description="Disordered" evidence="14">
    <location>
        <begin position="1"/>
        <end position="28"/>
    </location>
</feature>
<dbReference type="Proteomes" id="UP000605846">
    <property type="component" value="Unassembled WGS sequence"/>
</dbReference>
<feature type="transmembrane region" description="Helical" evidence="15">
    <location>
        <begin position="367"/>
        <end position="385"/>
    </location>
</feature>
<accession>A0A8H7BPU2</accession>
<keyword evidence="13" id="KW-0479">Metal-binding</keyword>
<dbReference type="EMBL" id="JABAYA010000054">
    <property type="protein sequence ID" value="KAF7727525.1"/>
    <property type="molecule type" value="Genomic_DNA"/>
</dbReference>
<keyword evidence="8 13" id="KW-0378">Hydrolase</keyword>
<evidence type="ECO:0000256" key="15">
    <source>
        <dbReference type="SAM" id="Phobius"/>
    </source>
</evidence>
<dbReference type="EC" id="3.4.-.-" evidence="13"/>
<evidence type="ECO:0000256" key="4">
    <source>
        <dbReference type="ARBA" id="ARBA00010918"/>
    </source>
</evidence>
<name>A0A8H7BPU2_9FUNG</name>
<keyword evidence="12" id="KW-0325">Glycoprotein</keyword>
<keyword evidence="15" id="KW-0472">Membrane</keyword>
<keyword evidence="6 13" id="KW-0645">Protease</keyword>
<evidence type="ECO:0000256" key="5">
    <source>
        <dbReference type="ARBA" id="ARBA00022554"/>
    </source>
</evidence>
<evidence type="ECO:0000256" key="14">
    <source>
        <dbReference type="SAM" id="MobiDB-lite"/>
    </source>
</evidence>
<dbReference type="GO" id="GO:0008235">
    <property type="term" value="F:metalloexopeptidase activity"/>
    <property type="evidence" value="ECO:0007669"/>
    <property type="project" value="InterPro"/>
</dbReference>